<dbReference type="STRING" id="82805.SAMN04487998_2219"/>
<proteinExistence type="predicted"/>
<protein>
    <submittedName>
        <fullName evidence="1">Uncharacterized protein</fullName>
    </submittedName>
</protein>
<gene>
    <name evidence="1" type="ORF">SAMN04487998_2219</name>
</gene>
<accession>A0A1I0FCS3</accession>
<organism evidence="1 2">
    <name type="scientific">Hymenobacter actinosclerus</name>
    <dbReference type="NCBI Taxonomy" id="82805"/>
    <lineage>
        <taxon>Bacteria</taxon>
        <taxon>Pseudomonadati</taxon>
        <taxon>Bacteroidota</taxon>
        <taxon>Cytophagia</taxon>
        <taxon>Cytophagales</taxon>
        <taxon>Hymenobacteraceae</taxon>
        <taxon>Hymenobacter</taxon>
    </lineage>
</organism>
<evidence type="ECO:0000313" key="1">
    <source>
        <dbReference type="EMBL" id="SET56063.1"/>
    </source>
</evidence>
<evidence type="ECO:0000313" key="2">
    <source>
        <dbReference type="Proteomes" id="UP000198697"/>
    </source>
</evidence>
<dbReference type="EMBL" id="FOHS01000002">
    <property type="protein sequence ID" value="SET56063.1"/>
    <property type="molecule type" value="Genomic_DNA"/>
</dbReference>
<dbReference type="AlphaFoldDB" id="A0A1I0FCS3"/>
<dbReference type="OrthoDB" id="879754at2"/>
<keyword evidence="2" id="KW-1185">Reference proteome</keyword>
<reference evidence="2" key="1">
    <citation type="submission" date="2016-10" db="EMBL/GenBank/DDBJ databases">
        <authorList>
            <person name="Varghese N."/>
            <person name="Submissions S."/>
        </authorList>
    </citation>
    <scope>NUCLEOTIDE SEQUENCE [LARGE SCALE GENOMIC DNA]</scope>
    <source>
        <strain evidence="2">DSM 15310</strain>
    </source>
</reference>
<dbReference type="RefSeq" id="WP_092771331.1">
    <property type="nucleotide sequence ID" value="NZ_FOHS01000002.1"/>
</dbReference>
<name>A0A1I0FCS3_9BACT</name>
<sequence>MIRFLALFVGLLLPQALLAQYKSFEAGTYVLADNRQLLHSAKLKLRNENTLLVKDGKSEKQPLNPEDILWFQVGKHRFVPVGGFQVDDGFSGSDVQRGFAEFLDSGQVKLYEYRFFAANASPVLGSNKGFVGGGGASWKTVYLLQPAGQSDFTVVSANNWGGVSREFRETIAPLVTGRPDLQKLLADDTIFMENLVPFVRSLNRGLPTAAPAPLPTAGSN</sequence>
<dbReference type="Proteomes" id="UP000198697">
    <property type="component" value="Unassembled WGS sequence"/>
</dbReference>